<feature type="transmembrane region" description="Helical" evidence="6">
    <location>
        <begin position="122"/>
        <end position="151"/>
    </location>
</feature>
<comment type="similarity">
    <text evidence="2">Belongs to the TatC family.</text>
</comment>
<dbReference type="GO" id="GO:0033281">
    <property type="term" value="C:TAT protein transport complex"/>
    <property type="evidence" value="ECO:0007669"/>
    <property type="project" value="TreeGrafter"/>
</dbReference>
<evidence type="ECO:0000313" key="7">
    <source>
        <dbReference type="EMBL" id="AYR06467.1"/>
    </source>
</evidence>
<evidence type="ECO:0000256" key="6">
    <source>
        <dbReference type="SAM" id="Phobius"/>
    </source>
</evidence>
<proteinExistence type="inferred from homology"/>
<accession>A0A3G3MI09</accession>
<keyword evidence="7" id="KW-0934">Plastid</keyword>
<comment type="subcellular location">
    <subcellularLocation>
        <location evidence="1">Membrane</location>
        <topology evidence="1">Multi-pass membrane protein</topology>
    </subcellularLocation>
</comment>
<protein>
    <submittedName>
        <fullName evidence="7">Sec-independent translocase component C</fullName>
    </submittedName>
</protein>
<sequence>MIESPKKQLTEEAQKKLTRTNNDFEMSIFEHLEELRERTIKSLIFLICCVFISFIYTKEISSILKQPATGIKFLQLAPGEYFFSSIKIAIYSGLIISSPFIIYQIILFIIPGLTTKEIKVFLPILVVSVFLFFMGTYFSYTFLVPAALHFFITYGSDIVEPIWSFEQYFDFISALLLSTGLAFQLPVLQIIIGLLGVISSKDMLSFWKYIVLVATIISAILTPSTDPFTQLTLSLAILMLYFSSILILKILNR</sequence>
<dbReference type="GO" id="GO:0065002">
    <property type="term" value="P:intracellular protein transmembrane transport"/>
    <property type="evidence" value="ECO:0007669"/>
    <property type="project" value="TreeGrafter"/>
</dbReference>
<keyword evidence="5 6" id="KW-0472">Membrane</keyword>
<evidence type="ECO:0000256" key="1">
    <source>
        <dbReference type="ARBA" id="ARBA00004141"/>
    </source>
</evidence>
<keyword evidence="3 6" id="KW-0812">Transmembrane</keyword>
<dbReference type="Pfam" id="PF00902">
    <property type="entry name" value="TatC"/>
    <property type="match status" value="1"/>
</dbReference>
<dbReference type="AlphaFoldDB" id="A0A3G3MI09"/>
<keyword evidence="4 6" id="KW-1133">Transmembrane helix</keyword>
<dbReference type="PANTHER" id="PTHR30371">
    <property type="entry name" value="SEC-INDEPENDENT PROTEIN TRANSLOCASE PROTEIN TATC"/>
    <property type="match status" value="1"/>
</dbReference>
<evidence type="ECO:0000256" key="3">
    <source>
        <dbReference type="ARBA" id="ARBA00022692"/>
    </source>
</evidence>
<feature type="transmembrane region" description="Helical" evidence="6">
    <location>
        <begin position="171"/>
        <end position="194"/>
    </location>
</feature>
<dbReference type="NCBIfam" id="TIGR00945">
    <property type="entry name" value="tatC"/>
    <property type="match status" value="1"/>
</dbReference>
<reference evidence="7" key="1">
    <citation type="journal article" date="2018" name="Genome Biol. Evol.">
        <title>Mitochondrial and Plastid Genomes from Coralline Red Algae Provide Insights into the Incongruent Evolutionary Histories of Organelles.</title>
        <authorList>
            <person name="Lee J."/>
            <person name="Song H.J."/>
            <person name="In Park S."/>
            <person name="Lee Y.M."/>
            <person name="Jeong S.Y."/>
            <person name="Oh Cho T."/>
            <person name="Kim J.H."/>
            <person name="Choi H.G."/>
            <person name="Choi C.G."/>
            <person name="Nelson W.A."/>
            <person name="Fredericq S."/>
            <person name="Bhattacharya D."/>
            <person name="Su Yoon H."/>
        </authorList>
    </citation>
    <scope>NUCLEOTIDE SEQUENCE</scope>
</reference>
<feature type="transmembrane region" description="Helical" evidence="6">
    <location>
        <begin position="39"/>
        <end position="57"/>
    </location>
</feature>
<dbReference type="PRINTS" id="PR01840">
    <property type="entry name" value="TATCFAMILY"/>
</dbReference>
<evidence type="ECO:0000256" key="4">
    <source>
        <dbReference type="ARBA" id="ARBA00022989"/>
    </source>
</evidence>
<gene>
    <name evidence="7" type="primary">tatC</name>
</gene>
<feature type="transmembrane region" description="Helical" evidence="6">
    <location>
        <begin position="231"/>
        <end position="251"/>
    </location>
</feature>
<dbReference type="GO" id="GO:0009977">
    <property type="term" value="F:proton motive force dependent protein transmembrane transporter activity"/>
    <property type="evidence" value="ECO:0007669"/>
    <property type="project" value="TreeGrafter"/>
</dbReference>
<evidence type="ECO:0000256" key="2">
    <source>
        <dbReference type="ARBA" id="ARBA00008882"/>
    </source>
</evidence>
<geneLocation type="plastid" evidence="7"/>
<dbReference type="PANTHER" id="PTHR30371:SF0">
    <property type="entry name" value="SEC-INDEPENDENT PROTEIN TRANSLOCASE PROTEIN TATC, CHLOROPLASTIC-RELATED"/>
    <property type="match status" value="1"/>
</dbReference>
<dbReference type="HAMAP" id="MF_00902">
    <property type="entry name" value="TatC"/>
    <property type="match status" value="1"/>
</dbReference>
<dbReference type="InterPro" id="IPR002033">
    <property type="entry name" value="TatC"/>
</dbReference>
<feature type="transmembrane region" description="Helical" evidence="6">
    <location>
        <begin position="88"/>
        <end position="110"/>
    </location>
</feature>
<name>A0A3G3MI09_9FLOR</name>
<feature type="transmembrane region" description="Helical" evidence="6">
    <location>
        <begin position="206"/>
        <end position="225"/>
    </location>
</feature>
<dbReference type="EMBL" id="MH281630">
    <property type="protein sequence ID" value="AYR06467.1"/>
    <property type="molecule type" value="Genomic_DNA"/>
</dbReference>
<dbReference type="GO" id="GO:0043953">
    <property type="term" value="P:protein transport by the Tat complex"/>
    <property type="evidence" value="ECO:0007669"/>
    <property type="project" value="TreeGrafter"/>
</dbReference>
<organism evidence="7">
    <name type="scientific">Rhodogorgon sp</name>
    <dbReference type="NCBI Taxonomy" id="2485824"/>
    <lineage>
        <taxon>Eukaryota</taxon>
        <taxon>Rhodophyta</taxon>
        <taxon>Florideophyceae</taxon>
        <taxon>Corallinophycidae</taxon>
        <taxon>Rhodogorgonales</taxon>
        <taxon>Rhodogorgonaceae</taxon>
        <taxon>Rhodogorgon</taxon>
    </lineage>
</organism>
<evidence type="ECO:0000256" key="5">
    <source>
        <dbReference type="ARBA" id="ARBA00023136"/>
    </source>
</evidence>